<accession>A0A7I8VZF0</accession>
<evidence type="ECO:0000313" key="2">
    <source>
        <dbReference type="EMBL" id="CAD5120802.1"/>
    </source>
</evidence>
<keyword evidence="3" id="KW-1185">Reference proteome</keyword>
<reference evidence="2 3" key="1">
    <citation type="submission" date="2020-08" db="EMBL/GenBank/DDBJ databases">
        <authorList>
            <person name="Hejnol A."/>
        </authorList>
    </citation>
    <scope>NUCLEOTIDE SEQUENCE [LARGE SCALE GENOMIC DNA]</scope>
</reference>
<dbReference type="AlphaFoldDB" id="A0A7I8VZF0"/>
<gene>
    <name evidence="2" type="ORF">DGYR_LOCUS8834</name>
</gene>
<keyword evidence="1" id="KW-0812">Transmembrane</keyword>
<sequence length="455" mass="52752">MPRIFTGSFLRSTALITAVVFSIYLFMSLFDDGQRHQQLSLARLRYKVPIVKYSRQHKNRTFDRSKFKFVSLYGALRARATVHKKVTIALFNHSTVEQAVNYALHAQNAKFSSYFLMAEHKKDCDSLWSIKRDIPCLPCKIPKVDSRYLSFNNCAFYSASKSIGQTYSVMISLVDSLILRHPHLPSKNFDLGLNYGSNDFIPISLYSSQKVVTLLKQVGALSKKMSRENALREVLKTHKRKYKIYKLDDILPTLDCNLTRGFQLKKSWNGFLWGNNCPKDSESRIYILKELKKWSVNTRGYYTNEAAKYLVISSEINNKNSLKHLENAIQLANITKRILILPKFSCNCRSSICLPGCSLWHIFHTKNLHIRKLAHNFSYRESSFFENSLIPRKLRLLFEKAPIHKVRRFMDISHVLKLLQSNPKQQVIKLSGLDKISPKLKVIDVKSHQKFKNTF</sequence>
<keyword evidence="1" id="KW-0472">Membrane</keyword>
<organism evidence="2 3">
    <name type="scientific">Dimorphilus gyrociliatus</name>
    <dbReference type="NCBI Taxonomy" id="2664684"/>
    <lineage>
        <taxon>Eukaryota</taxon>
        <taxon>Metazoa</taxon>
        <taxon>Spiralia</taxon>
        <taxon>Lophotrochozoa</taxon>
        <taxon>Annelida</taxon>
        <taxon>Polychaeta</taxon>
        <taxon>Polychaeta incertae sedis</taxon>
        <taxon>Dinophilidae</taxon>
        <taxon>Dimorphilus</taxon>
    </lineage>
</organism>
<name>A0A7I8VZF0_9ANNE</name>
<feature type="transmembrane region" description="Helical" evidence="1">
    <location>
        <begin position="12"/>
        <end position="30"/>
    </location>
</feature>
<keyword evidence="1" id="KW-1133">Transmembrane helix</keyword>
<proteinExistence type="predicted"/>
<evidence type="ECO:0000313" key="3">
    <source>
        <dbReference type="Proteomes" id="UP000549394"/>
    </source>
</evidence>
<evidence type="ECO:0000256" key="1">
    <source>
        <dbReference type="SAM" id="Phobius"/>
    </source>
</evidence>
<protein>
    <submittedName>
        <fullName evidence="2">DgyrCDS9360</fullName>
    </submittedName>
</protein>
<dbReference type="Proteomes" id="UP000549394">
    <property type="component" value="Unassembled WGS sequence"/>
</dbReference>
<comment type="caution">
    <text evidence="2">The sequence shown here is derived from an EMBL/GenBank/DDBJ whole genome shotgun (WGS) entry which is preliminary data.</text>
</comment>
<dbReference type="EMBL" id="CAJFCJ010000013">
    <property type="protein sequence ID" value="CAD5120802.1"/>
    <property type="molecule type" value="Genomic_DNA"/>
</dbReference>